<gene>
    <name evidence="1" type="ORF">LCGC14_1622980</name>
</gene>
<dbReference type="EMBL" id="LAZR01013286">
    <property type="protein sequence ID" value="KKM22671.1"/>
    <property type="molecule type" value="Genomic_DNA"/>
</dbReference>
<reference evidence="1" key="1">
    <citation type="journal article" date="2015" name="Nature">
        <title>Complex archaea that bridge the gap between prokaryotes and eukaryotes.</title>
        <authorList>
            <person name="Spang A."/>
            <person name="Saw J.H."/>
            <person name="Jorgensen S.L."/>
            <person name="Zaremba-Niedzwiedzka K."/>
            <person name="Martijn J."/>
            <person name="Lind A.E."/>
            <person name="van Eijk R."/>
            <person name="Schleper C."/>
            <person name="Guy L."/>
            <person name="Ettema T.J."/>
        </authorList>
    </citation>
    <scope>NUCLEOTIDE SEQUENCE</scope>
</reference>
<organism evidence="1">
    <name type="scientific">marine sediment metagenome</name>
    <dbReference type="NCBI Taxonomy" id="412755"/>
    <lineage>
        <taxon>unclassified sequences</taxon>
        <taxon>metagenomes</taxon>
        <taxon>ecological metagenomes</taxon>
    </lineage>
</organism>
<name>A0A0F9I4W9_9ZZZZ</name>
<sequence length="156" mass="18000">MASTTDSHSDDKEIFSDVSNLRDVEIFKAMATNFAPSIYFFCWLGYLNIKKVSFELPFYGFSGNRSTYNVYGKLSRVKVGGKIISLVKPLSSDYKPKLHNIEASKIKLSQIGRDLWENTYEEGLWDLVLGIPAAYCLKFEDFTQYFNSHIFFDREL</sequence>
<accession>A0A0F9I4W9</accession>
<feature type="non-terminal residue" evidence="1">
    <location>
        <position position="156"/>
    </location>
</feature>
<evidence type="ECO:0000313" key="1">
    <source>
        <dbReference type="EMBL" id="KKM22671.1"/>
    </source>
</evidence>
<comment type="caution">
    <text evidence="1">The sequence shown here is derived from an EMBL/GenBank/DDBJ whole genome shotgun (WGS) entry which is preliminary data.</text>
</comment>
<proteinExistence type="predicted"/>
<dbReference type="AlphaFoldDB" id="A0A0F9I4W9"/>
<protein>
    <submittedName>
        <fullName evidence="1">Uncharacterized protein</fullName>
    </submittedName>
</protein>